<feature type="compositionally biased region" description="Low complexity" evidence="1">
    <location>
        <begin position="142"/>
        <end position="151"/>
    </location>
</feature>
<comment type="caution">
    <text evidence="2">The sequence shown here is derived from an EMBL/GenBank/DDBJ whole genome shotgun (WGS) entry which is preliminary data.</text>
</comment>
<evidence type="ECO:0000256" key="1">
    <source>
        <dbReference type="SAM" id="MobiDB-lite"/>
    </source>
</evidence>
<dbReference type="InterPro" id="IPR039685">
    <property type="entry name" value="FANCE"/>
</dbReference>
<dbReference type="GO" id="GO:0036297">
    <property type="term" value="P:interstrand cross-link repair"/>
    <property type="evidence" value="ECO:0007669"/>
    <property type="project" value="InterPro"/>
</dbReference>
<name>A0A4S4DQE8_CAMSN</name>
<organism evidence="2 3">
    <name type="scientific">Camellia sinensis var. sinensis</name>
    <name type="common">China tea</name>
    <dbReference type="NCBI Taxonomy" id="542762"/>
    <lineage>
        <taxon>Eukaryota</taxon>
        <taxon>Viridiplantae</taxon>
        <taxon>Streptophyta</taxon>
        <taxon>Embryophyta</taxon>
        <taxon>Tracheophyta</taxon>
        <taxon>Spermatophyta</taxon>
        <taxon>Magnoliopsida</taxon>
        <taxon>eudicotyledons</taxon>
        <taxon>Gunneridae</taxon>
        <taxon>Pentapetalae</taxon>
        <taxon>asterids</taxon>
        <taxon>Ericales</taxon>
        <taxon>Theaceae</taxon>
        <taxon>Camellia</taxon>
    </lineage>
</organism>
<dbReference type="STRING" id="542762.A0A4S4DQE8"/>
<dbReference type="PANTHER" id="PTHR32094">
    <property type="entry name" value="FANCONI ANEMIA GROUP E PROTEIN"/>
    <property type="match status" value="1"/>
</dbReference>
<keyword evidence="3" id="KW-1185">Reference proteome</keyword>
<sequence>MDAAIKLYFPYRFDDLLNCVCGKFDGLIDANVSMFFKMPGYNSFTLQNDIDIDNMVCLARSFRLDHIDVIIQSWITQGADDIGDATPIPLADTCNLPVLADEIRNGGGGGGFVKIEFGNMSSLLMKIDLEDLSELIEEDDWGTSGQSSSGSYLNSHMKPRAEKSEEREGKKMESWVPLLDIFLNSPCPETEASRWFHHSFDASSTPTITTNSFLSLLSKPSDAIVIDSSSPSHPSTPHSKRVMWIQTLPNAVQFRILSFLALEHSRFCARDLTKLARNMLSGADELDFWVKKAAHQVLDTMSESNYEWVSCLNLDSDEERVENEFESLPNWLKDEAINANDLLLPWLPISRDELNSKMALDTYVDDEDSLIEVEEDEKENLNEATREVNIVNGPIDPEIEAMAISLKAQVLTFESTSRSVSLANEIRQLCLERGGDSLTVLGLIEPWKSDDETASILVSNLSNGSEEELGWPSHVLCSIVLPKLLLLEEPASRVLVTATIEYCKVHQRAAVYALLFPLILRTEGINKASCDLITKIVKECLHRAHVSSFCHKLLCGEVDVRKFVCLPCHQYMISHELVWTESLFNLFQNMLNHNIHLTQDSADQLVNRLLDSAERFSKSLKFGNFLLCLVNKCAPLLKSHKLSLTEAVEHTDSLVTKSVLSKLATL</sequence>
<feature type="region of interest" description="Disordered" evidence="1">
    <location>
        <begin position="140"/>
        <end position="169"/>
    </location>
</feature>
<dbReference type="EMBL" id="SDRB02010650">
    <property type="protein sequence ID" value="THG05289.1"/>
    <property type="molecule type" value="Genomic_DNA"/>
</dbReference>
<dbReference type="AlphaFoldDB" id="A0A4S4DQE8"/>
<dbReference type="Proteomes" id="UP000306102">
    <property type="component" value="Unassembled WGS sequence"/>
</dbReference>
<protein>
    <submittedName>
        <fullName evidence="2">Uncharacterized protein</fullName>
    </submittedName>
</protein>
<dbReference type="GO" id="GO:0043240">
    <property type="term" value="C:Fanconi anaemia nuclear complex"/>
    <property type="evidence" value="ECO:0007669"/>
    <property type="project" value="InterPro"/>
</dbReference>
<feature type="compositionally biased region" description="Basic and acidic residues" evidence="1">
    <location>
        <begin position="159"/>
        <end position="169"/>
    </location>
</feature>
<gene>
    <name evidence="2" type="ORF">TEA_002308</name>
</gene>
<proteinExistence type="predicted"/>
<dbReference type="PANTHER" id="PTHR32094:SF5">
    <property type="entry name" value="FANCONI ANEMIA GROUP E PROTEIN"/>
    <property type="match status" value="1"/>
</dbReference>
<accession>A0A4S4DQE8</accession>
<evidence type="ECO:0000313" key="2">
    <source>
        <dbReference type="EMBL" id="THG05289.1"/>
    </source>
</evidence>
<reference evidence="2 3" key="1">
    <citation type="journal article" date="2018" name="Proc. Natl. Acad. Sci. U.S.A.">
        <title>Draft genome sequence of Camellia sinensis var. sinensis provides insights into the evolution of the tea genome and tea quality.</title>
        <authorList>
            <person name="Wei C."/>
            <person name="Yang H."/>
            <person name="Wang S."/>
            <person name="Zhao J."/>
            <person name="Liu C."/>
            <person name="Gao L."/>
            <person name="Xia E."/>
            <person name="Lu Y."/>
            <person name="Tai Y."/>
            <person name="She G."/>
            <person name="Sun J."/>
            <person name="Cao H."/>
            <person name="Tong W."/>
            <person name="Gao Q."/>
            <person name="Li Y."/>
            <person name="Deng W."/>
            <person name="Jiang X."/>
            <person name="Wang W."/>
            <person name="Chen Q."/>
            <person name="Zhang S."/>
            <person name="Li H."/>
            <person name="Wu J."/>
            <person name="Wang P."/>
            <person name="Li P."/>
            <person name="Shi C."/>
            <person name="Zheng F."/>
            <person name="Jian J."/>
            <person name="Huang B."/>
            <person name="Shan D."/>
            <person name="Shi M."/>
            <person name="Fang C."/>
            <person name="Yue Y."/>
            <person name="Li F."/>
            <person name="Li D."/>
            <person name="Wei S."/>
            <person name="Han B."/>
            <person name="Jiang C."/>
            <person name="Yin Y."/>
            <person name="Xia T."/>
            <person name="Zhang Z."/>
            <person name="Bennetzen J.L."/>
            <person name="Zhao S."/>
            <person name="Wan X."/>
        </authorList>
    </citation>
    <scope>NUCLEOTIDE SEQUENCE [LARGE SCALE GENOMIC DNA]</scope>
    <source>
        <strain evidence="3">cv. Shuchazao</strain>
        <tissue evidence="2">Leaf</tissue>
    </source>
</reference>
<dbReference type="Gene3D" id="1.25.40.480">
    <property type="match status" value="1"/>
</dbReference>
<evidence type="ECO:0000313" key="3">
    <source>
        <dbReference type="Proteomes" id="UP000306102"/>
    </source>
</evidence>